<keyword evidence="2" id="KW-1185">Reference proteome</keyword>
<gene>
    <name evidence="1" type="ORF">HHU12_01140</name>
</gene>
<proteinExistence type="predicted"/>
<sequence>MRSNNQRATLDIPERLTRPTTTSKWEQIAKKEIGKDKISGDVYKGKKRINGRDVLAGRNTLSEMYHHKCAYCESIEHAPEVEHYRPKKRVAEDSDHEGYYWLCYEWTNLLPSCRYCNVSPGKLDQFPVLGPRVYNAPIEENGVFNKDRCQLDAQELLDEKPVLLHPELDEVENYFTFQENGKIQGVDEEGRGEGTIDICFLNRANLLANRQQVIDEIVRDLEDYFLMVNPTVPQSGDMIKSLIKIRLKRLTLDCSIDKEFSLLKMICFRDFEWLIIAQFPEEAQREFLKLVYEDFLEENF</sequence>
<dbReference type="CDD" id="cd00085">
    <property type="entry name" value="HNHc"/>
    <property type="match status" value="1"/>
</dbReference>
<protein>
    <recommendedName>
        <fullName evidence="3">TIGR02646 family protein</fullName>
    </recommendedName>
</protein>
<evidence type="ECO:0000313" key="2">
    <source>
        <dbReference type="Proteomes" id="UP000576082"/>
    </source>
</evidence>
<dbReference type="Gene3D" id="1.10.30.50">
    <property type="match status" value="1"/>
</dbReference>
<comment type="caution">
    <text evidence="1">The sequence shown here is derived from an EMBL/GenBank/DDBJ whole genome shotgun (WGS) entry which is preliminary data.</text>
</comment>
<reference evidence="1 2" key="1">
    <citation type="submission" date="2020-04" db="EMBL/GenBank/DDBJ databases">
        <title>Flammeovirga sp. SR4, a novel species isolated from seawater.</title>
        <authorList>
            <person name="Wang X."/>
        </authorList>
    </citation>
    <scope>NUCLEOTIDE SEQUENCE [LARGE SCALE GENOMIC DNA]</scope>
    <source>
        <strain evidence="1 2">ATCC 23126</strain>
    </source>
</reference>
<dbReference type="Proteomes" id="UP000576082">
    <property type="component" value="Unassembled WGS sequence"/>
</dbReference>
<evidence type="ECO:0000313" key="1">
    <source>
        <dbReference type="EMBL" id="NME66555.1"/>
    </source>
</evidence>
<dbReference type="EMBL" id="JABANE010000002">
    <property type="protein sequence ID" value="NME66555.1"/>
    <property type="molecule type" value="Genomic_DNA"/>
</dbReference>
<evidence type="ECO:0008006" key="3">
    <source>
        <dbReference type="Google" id="ProtNLM"/>
    </source>
</evidence>
<organism evidence="1 2">
    <name type="scientific">Flammeovirga aprica JL-4</name>
    <dbReference type="NCBI Taxonomy" id="694437"/>
    <lineage>
        <taxon>Bacteria</taxon>
        <taxon>Pseudomonadati</taxon>
        <taxon>Bacteroidota</taxon>
        <taxon>Cytophagia</taxon>
        <taxon>Cytophagales</taxon>
        <taxon>Flammeovirgaceae</taxon>
        <taxon>Flammeovirga</taxon>
    </lineage>
</organism>
<dbReference type="RefSeq" id="WP_169654303.1">
    <property type="nucleotide sequence ID" value="NZ_JABANE010000002.1"/>
</dbReference>
<accession>A0A7X9RRV5</accession>
<dbReference type="AlphaFoldDB" id="A0A7X9RRV5"/>
<name>A0A7X9RRV5_9BACT</name>
<dbReference type="InterPro" id="IPR003615">
    <property type="entry name" value="HNH_nuc"/>
</dbReference>